<dbReference type="InterPro" id="IPR025399">
    <property type="entry name" value="DUF4372"/>
</dbReference>
<dbReference type="SUPFAM" id="SSF53098">
    <property type="entry name" value="Ribonuclease H-like"/>
    <property type="match status" value="1"/>
</dbReference>
<keyword evidence="3" id="KW-0238">DNA-binding</keyword>
<gene>
    <name evidence="7" type="ORF">ERX29_10745</name>
</gene>
<evidence type="ECO:0000313" key="8">
    <source>
        <dbReference type="Proteomes" id="UP000294802"/>
    </source>
</evidence>
<dbReference type="NCBIfam" id="NF033592">
    <property type="entry name" value="transpos_IS4_1"/>
    <property type="match status" value="1"/>
</dbReference>
<dbReference type="AlphaFoldDB" id="A0A4R6BS38"/>
<dbReference type="InterPro" id="IPR047952">
    <property type="entry name" value="Transpos_IS4"/>
</dbReference>
<dbReference type="InterPro" id="IPR002559">
    <property type="entry name" value="Transposase_11"/>
</dbReference>
<evidence type="ECO:0000256" key="3">
    <source>
        <dbReference type="ARBA" id="ARBA00023125"/>
    </source>
</evidence>
<feature type="domain" description="DUF4372" evidence="6">
    <location>
        <begin position="6"/>
        <end position="75"/>
    </location>
</feature>
<dbReference type="Pfam" id="PF14294">
    <property type="entry name" value="DUF4372"/>
    <property type="match status" value="1"/>
</dbReference>
<comment type="caution">
    <text evidence="7">The sequence shown here is derived from an EMBL/GenBank/DDBJ whole genome shotgun (WGS) entry which is preliminary data.</text>
</comment>
<dbReference type="PANTHER" id="PTHR33258">
    <property type="entry name" value="TRANSPOSASE INSL FOR INSERTION SEQUENCE ELEMENT IS186A-RELATED"/>
    <property type="match status" value="1"/>
</dbReference>
<comment type="similarity">
    <text evidence="1">Belongs to the transposase 11 family.</text>
</comment>
<keyword evidence="2" id="KW-0815">Transposition</keyword>
<dbReference type="OrthoDB" id="368860at2"/>
<dbReference type="Proteomes" id="UP000294802">
    <property type="component" value="Unassembled WGS sequence"/>
</dbReference>
<name>A0A4R6BS38_9STAP</name>
<dbReference type="GO" id="GO:0004803">
    <property type="term" value="F:transposase activity"/>
    <property type="evidence" value="ECO:0007669"/>
    <property type="project" value="InterPro"/>
</dbReference>
<proteinExistence type="inferred from homology"/>
<evidence type="ECO:0000256" key="2">
    <source>
        <dbReference type="ARBA" id="ARBA00022578"/>
    </source>
</evidence>
<dbReference type="RefSeq" id="WP_133444676.1">
    <property type="nucleotide sequence ID" value="NZ_SCWB01000035.1"/>
</dbReference>
<evidence type="ECO:0000259" key="6">
    <source>
        <dbReference type="Pfam" id="PF14294"/>
    </source>
</evidence>
<feature type="domain" description="Transposase IS4-like" evidence="5">
    <location>
        <begin position="124"/>
        <end position="332"/>
    </location>
</feature>
<dbReference type="PANTHER" id="PTHR33258:SF1">
    <property type="entry name" value="TRANSPOSASE INSL FOR INSERTION SEQUENCE ELEMENT IS186A-RELATED"/>
    <property type="match status" value="1"/>
</dbReference>
<keyword evidence="8" id="KW-1185">Reference proteome</keyword>
<dbReference type="InterPro" id="IPR012337">
    <property type="entry name" value="RNaseH-like_sf"/>
</dbReference>
<protein>
    <submittedName>
        <fullName evidence="7">IS4 family transposase</fullName>
    </submittedName>
</protein>
<dbReference type="GO" id="GO:0003677">
    <property type="term" value="F:DNA binding"/>
    <property type="evidence" value="ECO:0007669"/>
    <property type="project" value="UniProtKB-KW"/>
</dbReference>
<reference evidence="7 8" key="1">
    <citation type="submission" date="2019-01" db="EMBL/GenBank/DDBJ databases">
        <title>Draft genome sequences of the type strains of six Macrococcus species.</title>
        <authorList>
            <person name="Mazhar S."/>
            <person name="Altermann E."/>
            <person name="Hill C."/>
            <person name="Mcauliffe O."/>
        </authorList>
    </citation>
    <scope>NUCLEOTIDE SEQUENCE [LARGE SCALE GENOMIC DNA]</scope>
    <source>
        <strain evidence="7 8">CCM4815</strain>
    </source>
</reference>
<accession>A0A4R6BS38</accession>
<evidence type="ECO:0000256" key="1">
    <source>
        <dbReference type="ARBA" id="ARBA00010075"/>
    </source>
</evidence>
<dbReference type="EMBL" id="SCWB01000035">
    <property type="protein sequence ID" value="TDM05124.1"/>
    <property type="molecule type" value="Genomic_DNA"/>
</dbReference>
<evidence type="ECO:0000313" key="7">
    <source>
        <dbReference type="EMBL" id="TDM05124.1"/>
    </source>
</evidence>
<keyword evidence="4" id="KW-0233">DNA recombination</keyword>
<evidence type="ECO:0000256" key="4">
    <source>
        <dbReference type="ARBA" id="ARBA00023172"/>
    </source>
</evidence>
<organism evidence="7 8">
    <name type="scientific">Macrococcus lamae</name>
    <dbReference type="NCBI Taxonomy" id="198484"/>
    <lineage>
        <taxon>Bacteria</taxon>
        <taxon>Bacillati</taxon>
        <taxon>Bacillota</taxon>
        <taxon>Bacilli</taxon>
        <taxon>Bacillales</taxon>
        <taxon>Staphylococcaceae</taxon>
        <taxon>Macrococcus</taxon>
    </lineage>
</organism>
<evidence type="ECO:0000259" key="5">
    <source>
        <dbReference type="Pfam" id="PF01609"/>
    </source>
</evidence>
<sequence>MDKFTRKSSFEQWISPIDFKKISQQVKILNLDYYTKKLDTCAFIKLLLYSQLFETESLRAVSDSVFSEKLQKTLGFDSISYSQLSRKLSDVPTQIFKDIFSQLLDQIQKETHFNQKRKITTPLKIIDSSTLPLNLHHYRWAKFRKTKSGVKLHLRLVHMEDHDSYPDDFYLTNACENDQNHLELLVDDKECMYVFDRGYVQYSRFDEMTDEGYFFVSRLRSNAVHRVIHDFGAGEQSSVISDEMVVLGTTTNRTEHYFRRVTVQDEKGKNLVLVTNRFDLSPEEIGEIYKSRWAIELFFKWIKQHLNVKTFYGCSETAVSNQVYIALIVYCLNMLIKLKNNSRKSILQITRLLKASIWSKGHHLIRRIRGPIP</sequence>
<dbReference type="Pfam" id="PF01609">
    <property type="entry name" value="DDE_Tnp_1"/>
    <property type="match status" value="1"/>
</dbReference>
<dbReference type="GO" id="GO:0006313">
    <property type="term" value="P:DNA transposition"/>
    <property type="evidence" value="ECO:0007669"/>
    <property type="project" value="InterPro"/>
</dbReference>